<keyword evidence="3" id="KW-1185">Reference proteome</keyword>
<evidence type="ECO:0000313" key="3">
    <source>
        <dbReference type="Proteomes" id="UP000006702"/>
    </source>
</evidence>
<dbReference type="GeneID" id="4585762"/>
<evidence type="ECO:0000256" key="1">
    <source>
        <dbReference type="SAM" id="MobiDB-lite"/>
    </source>
</evidence>
<protein>
    <submittedName>
        <fullName evidence="2">Uncharacterized protein</fullName>
    </submittedName>
</protein>
<dbReference type="EMBL" id="DS027696">
    <property type="protein sequence ID" value="EAW17766.1"/>
    <property type="molecule type" value="Genomic_DNA"/>
</dbReference>
<feature type="region of interest" description="Disordered" evidence="1">
    <location>
        <begin position="53"/>
        <end position="154"/>
    </location>
</feature>
<feature type="compositionally biased region" description="Basic and acidic residues" evidence="1">
    <location>
        <begin position="124"/>
        <end position="133"/>
    </location>
</feature>
<feature type="compositionally biased region" description="Acidic residues" evidence="1">
    <location>
        <begin position="53"/>
        <end position="64"/>
    </location>
</feature>
<accession>A1DEF9</accession>
<dbReference type="AlphaFoldDB" id="A1DEF9"/>
<dbReference type="VEuPathDB" id="FungiDB:NFIA_076990"/>
<dbReference type="KEGG" id="nfi:NFIA_076990"/>
<dbReference type="HOGENOM" id="CLU_1704718_0_0_1"/>
<reference evidence="3" key="1">
    <citation type="journal article" date="2008" name="PLoS Genet.">
        <title>Genomic islands in the pathogenic filamentous fungus Aspergillus fumigatus.</title>
        <authorList>
            <person name="Fedorova N.D."/>
            <person name="Khaldi N."/>
            <person name="Joardar V.S."/>
            <person name="Maiti R."/>
            <person name="Amedeo P."/>
            <person name="Anderson M.J."/>
            <person name="Crabtree J."/>
            <person name="Silva J.C."/>
            <person name="Badger J.H."/>
            <person name="Albarraq A."/>
            <person name="Angiuoli S."/>
            <person name="Bussey H."/>
            <person name="Bowyer P."/>
            <person name="Cotty P.J."/>
            <person name="Dyer P.S."/>
            <person name="Egan A."/>
            <person name="Galens K."/>
            <person name="Fraser-Liggett C.M."/>
            <person name="Haas B.J."/>
            <person name="Inman J.M."/>
            <person name="Kent R."/>
            <person name="Lemieux S."/>
            <person name="Malavazi I."/>
            <person name="Orvis J."/>
            <person name="Roemer T."/>
            <person name="Ronning C.M."/>
            <person name="Sundaram J.P."/>
            <person name="Sutton G."/>
            <person name="Turner G."/>
            <person name="Venter J.C."/>
            <person name="White O.R."/>
            <person name="Whitty B.R."/>
            <person name="Youngman P."/>
            <person name="Wolfe K.H."/>
            <person name="Goldman G.H."/>
            <person name="Wortman J.R."/>
            <person name="Jiang B."/>
            <person name="Denning D.W."/>
            <person name="Nierman W.C."/>
        </authorList>
    </citation>
    <scope>NUCLEOTIDE SEQUENCE [LARGE SCALE GENOMIC DNA]</scope>
    <source>
        <strain evidence="3">ATCC 1020 / DSM 3700 / CBS 544.65 / FGSC A1164 / JCM 1740 / NRRL 181 / WB 181</strain>
    </source>
</reference>
<name>A1DEF9_NEOFI</name>
<dbReference type="Proteomes" id="UP000006702">
    <property type="component" value="Unassembled WGS sequence"/>
</dbReference>
<dbReference type="RefSeq" id="XP_001259663.1">
    <property type="nucleotide sequence ID" value="XM_001259662.1"/>
</dbReference>
<sequence length="154" mass="17604">MMPAMHNRVGMTIFKEGNVLALSGAADATDEDLDPDSDKLLWGRDAWEMNLEATDEDVKEEMVDETEKQEELLSVPDEESRDEVVVEAPRFRGQTNPSTNENSLSRKNHPGSSLPRSRYVHHKDKGEKLRQGEQPEQPEQESSFVLRYWGTNIY</sequence>
<gene>
    <name evidence="2" type="ORF">NFIA_076990</name>
</gene>
<evidence type="ECO:0000313" key="2">
    <source>
        <dbReference type="EMBL" id="EAW17766.1"/>
    </source>
</evidence>
<proteinExistence type="predicted"/>
<organism evidence="2 3">
    <name type="scientific">Neosartorya fischeri (strain ATCC 1020 / DSM 3700 / CBS 544.65 / FGSC A1164 / JCM 1740 / NRRL 181 / WB 181)</name>
    <name type="common">Aspergillus fischerianus</name>
    <dbReference type="NCBI Taxonomy" id="331117"/>
    <lineage>
        <taxon>Eukaryota</taxon>
        <taxon>Fungi</taxon>
        <taxon>Dikarya</taxon>
        <taxon>Ascomycota</taxon>
        <taxon>Pezizomycotina</taxon>
        <taxon>Eurotiomycetes</taxon>
        <taxon>Eurotiomycetidae</taxon>
        <taxon>Eurotiales</taxon>
        <taxon>Aspergillaceae</taxon>
        <taxon>Aspergillus</taxon>
        <taxon>Aspergillus subgen. Fumigati</taxon>
    </lineage>
</organism>
<feature type="compositionally biased region" description="Polar residues" evidence="1">
    <location>
        <begin position="93"/>
        <end position="115"/>
    </location>
</feature>